<dbReference type="CDD" id="cd05289">
    <property type="entry name" value="MDR_like_2"/>
    <property type="match status" value="1"/>
</dbReference>
<dbReference type="SUPFAM" id="SSF50129">
    <property type="entry name" value="GroES-like"/>
    <property type="match status" value="1"/>
</dbReference>
<dbReference type="Pfam" id="PF13602">
    <property type="entry name" value="ADH_zinc_N_2"/>
    <property type="match status" value="1"/>
</dbReference>
<dbReference type="Pfam" id="PF08240">
    <property type="entry name" value="ADH_N"/>
    <property type="match status" value="1"/>
</dbReference>
<dbReference type="InterPro" id="IPR020843">
    <property type="entry name" value="ER"/>
</dbReference>
<dbReference type="InterPro" id="IPR052733">
    <property type="entry name" value="Chloroplast_QOR"/>
</dbReference>
<comment type="caution">
    <text evidence="2">The sequence shown here is derived from an EMBL/GenBank/DDBJ whole genome shotgun (WGS) entry which is preliminary data.</text>
</comment>
<evidence type="ECO:0000259" key="1">
    <source>
        <dbReference type="SMART" id="SM00829"/>
    </source>
</evidence>
<dbReference type="SUPFAM" id="SSF51735">
    <property type="entry name" value="NAD(P)-binding Rossmann-fold domains"/>
    <property type="match status" value="1"/>
</dbReference>
<dbReference type="InterPro" id="IPR036291">
    <property type="entry name" value="NAD(P)-bd_dom_sf"/>
</dbReference>
<dbReference type="Gene3D" id="3.90.180.10">
    <property type="entry name" value="Medium-chain alcohol dehydrogenases, catalytic domain"/>
    <property type="match status" value="1"/>
</dbReference>
<dbReference type="PANTHER" id="PTHR44013:SF1">
    <property type="entry name" value="ZINC-TYPE ALCOHOL DEHYDROGENASE-LIKE PROTEIN C16A3.02C"/>
    <property type="match status" value="1"/>
</dbReference>
<feature type="domain" description="Enoyl reductase (ER)" evidence="1">
    <location>
        <begin position="10"/>
        <end position="308"/>
    </location>
</feature>
<keyword evidence="2" id="KW-0560">Oxidoreductase</keyword>
<organism evidence="2 3">
    <name type="scientific">Streptomyces flavalbus</name>
    <dbReference type="NCBI Taxonomy" id="2665155"/>
    <lineage>
        <taxon>Bacteria</taxon>
        <taxon>Bacillati</taxon>
        <taxon>Actinomycetota</taxon>
        <taxon>Actinomycetes</taxon>
        <taxon>Kitasatosporales</taxon>
        <taxon>Streptomycetaceae</taxon>
        <taxon>Streptomyces</taxon>
    </lineage>
</organism>
<reference evidence="3" key="1">
    <citation type="journal article" date="2019" name="Int. J. Syst. Evol. Microbiol.">
        <title>The Global Catalogue of Microorganisms (GCM) 10K type strain sequencing project: providing services to taxonomists for standard genome sequencing and annotation.</title>
        <authorList>
            <consortium name="The Broad Institute Genomics Platform"/>
            <consortium name="The Broad Institute Genome Sequencing Center for Infectious Disease"/>
            <person name="Wu L."/>
            <person name="Ma J."/>
        </authorList>
    </citation>
    <scope>NUCLEOTIDE SEQUENCE [LARGE SCALE GENOMIC DNA]</scope>
    <source>
        <strain evidence="3">CGMCC 4.7400</strain>
    </source>
</reference>
<dbReference type="RefSeq" id="WP_381604396.1">
    <property type="nucleotide sequence ID" value="NZ_JBHTEB010000001.1"/>
</dbReference>
<protein>
    <submittedName>
        <fullName evidence="2">NADP-dependent oxidoreductase</fullName>
        <ecNumber evidence="2">1.-.-.-</ecNumber>
    </submittedName>
</protein>
<dbReference type="InterPro" id="IPR013154">
    <property type="entry name" value="ADH-like_N"/>
</dbReference>
<dbReference type="EMBL" id="JBHTEB010000001">
    <property type="protein sequence ID" value="MFD0312813.1"/>
    <property type="molecule type" value="Genomic_DNA"/>
</dbReference>
<gene>
    <name evidence="2" type="ORF">ACFQZ6_00915</name>
</gene>
<evidence type="ECO:0000313" key="3">
    <source>
        <dbReference type="Proteomes" id="UP001597023"/>
    </source>
</evidence>
<dbReference type="EC" id="1.-.-.-" evidence="2"/>
<accession>A0ABW2W3U4</accession>
<dbReference type="InterPro" id="IPR011032">
    <property type="entry name" value="GroES-like_sf"/>
</dbReference>
<name>A0ABW2W3U4_9ACTN</name>
<dbReference type="Proteomes" id="UP001597023">
    <property type="component" value="Unassembled WGS sequence"/>
</dbReference>
<evidence type="ECO:0000313" key="2">
    <source>
        <dbReference type="EMBL" id="MFD0312813.1"/>
    </source>
</evidence>
<sequence>MKALVARSYGPLEELSTVDLPTPVPGPGQLLVRMEAAALNAVDKVLVTGAMRDAIPVTHPFVPGVDISGTVEAVGTAVTRFRPGDPVIAWNSVASGALAEYALINDAPSAARRPAELTPAQGAALPTGALTAAALLELVDAPQGSGVLIVGAAGGVGSYTVQLAKQAGLTVVATGRAGDEAFLSGLGAHHVLDYRAVDIVEETRRLLPGGADVVIDLANAGPGLAATAAAARPGGRLVSPLGGPPSFDREVTALYGGTRATEGRLAALAAQAAKGELSIPIDSSYPFAEARQALIDFGARHVQGKITVTF</sequence>
<dbReference type="Gene3D" id="3.40.50.720">
    <property type="entry name" value="NAD(P)-binding Rossmann-like Domain"/>
    <property type="match status" value="1"/>
</dbReference>
<dbReference type="PANTHER" id="PTHR44013">
    <property type="entry name" value="ZINC-TYPE ALCOHOL DEHYDROGENASE-LIKE PROTEIN C16A3.02C"/>
    <property type="match status" value="1"/>
</dbReference>
<proteinExistence type="predicted"/>
<dbReference type="GO" id="GO:0016491">
    <property type="term" value="F:oxidoreductase activity"/>
    <property type="evidence" value="ECO:0007669"/>
    <property type="project" value="UniProtKB-KW"/>
</dbReference>
<keyword evidence="3" id="KW-1185">Reference proteome</keyword>
<dbReference type="SMART" id="SM00829">
    <property type="entry name" value="PKS_ER"/>
    <property type="match status" value="1"/>
</dbReference>